<accession>A0A6J7DDI0</accession>
<evidence type="ECO:0000313" key="3">
    <source>
        <dbReference type="EMBL" id="CAB4866479.1"/>
    </source>
</evidence>
<protein>
    <submittedName>
        <fullName evidence="3">Unannotated protein</fullName>
    </submittedName>
</protein>
<organism evidence="3">
    <name type="scientific">freshwater metagenome</name>
    <dbReference type="NCBI Taxonomy" id="449393"/>
    <lineage>
        <taxon>unclassified sequences</taxon>
        <taxon>metagenomes</taxon>
        <taxon>ecological metagenomes</taxon>
    </lineage>
</organism>
<feature type="transmembrane region" description="Helical" evidence="2">
    <location>
        <begin position="67"/>
        <end position="88"/>
    </location>
</feature>
<gene>
    <name evidence="3" type="ORF">UFOPK3401_00553</name>
</gene>
<proteinExistence type="predicted"/>
<name>A0A6J7DDI0_9ZZZZ</name>
<dbReference type="EMBL" id="CAFBLM010000017">
    <property type="protein sequence ID" value="CAB4866479.1"/>
    <property type="molecule type" value="Genomic_DNA"/>
</dbReference>
<feature type="transmembrane region" description="Helical" evidence="2">
    <location>
        <begin position="271"/>
        <end position="289"/>
    </location>
</feature>
<feature type="compositionally biased region" description="Low complexity" evidence="1">
    <location>
        <begin position="25"/>
        <end position="44"/>
    </location>
</feature>
<evidence type="ECO:0000256" key="1">
    <source>
        <dbReference type="SAM" id="MobiDB-lite"/>
    </source>
</evidence>
<feature type="compositionally biased region" description="Pro residues" evidence="1">
    <location>
        <begin position="318"/>
        <end position="328"/>
    </location>
</feature>
<dbReference type="GO" id="GO:0016020">
    <property type="term" value="C:membrane"/>
    <property type="evidence" value="ECO:0007669"/>
    <property type="project" value="InterPro"/>
</dbReference>
<evidence type="ECO:0000256" key="2">
    <source>
        <dbReference type="SAM" id="Phobius"/>
    </source>
</evidence>
<reference evidence="3" key="1">
    <citation type="submission" date="2020-05" db="EMBL/GenBank/DDBJ databases">
        <authorList>
            <person name="Chiriac C."/>
            <person name="Salcher M."/>
            <person name="Ghai R."/>
            <person name="Kavagutti S V."/>
        </authorList>
    </citation>
    <scope>NUCLEOTIDE SEQUENCE</scope>
</reference>
<dbReference type="InterPro" id="IPR002994">
    <property type="entry name" value="Surf1/Shy1"/>
</dbReference>
<keyword evidence="2" id="KW-1133">Transmembrane helix</keyword>
<sequence>MTPPGAEFWGSIKGEKGHPGGRPTGSGVSVSDVSDQGGVSAGGAWSTAEPATPTPSVGKFLLSTKAVILHALLVVVAISFCLLAIWQWDRAHSRIVDPLKKPQVSIDQVSKINTAIVSNSEVGRSVAAAGTFDGQQTYVVLESTQKVTVAWAMTPLRLDDGSFIPVVHGALPFIDAGRQVAIPGGRIGVTGRLQASQDLGLAPSTNGLKLTYPKGQVLGGVATPEIAGLVDGPIRPGFIIASSESPAVQGVFALPDSSLVLPPRGLRVQNVLYTIQWSVFAFFALFVYIRLLRVEWRRYGELPIAAVSQAEVVEIPTPIPSPEVPQAPEPRVKTSGPPPPSGRPIGSQDS</sequence>
<dbReference type="Pfam" id="PF02104">
    <property type="entry name" value="SURF1"/>
    <property type="match status" value="1"/>
</dbReference>
<feature type="region of interest" description="Disordered" evidence="1">
    <location>
        <begin position="318"/>
        <end position="350"/>
    </location>
</feature>
<keyword evidence="2" id="KW-0472">Membrane</keyword>
<feature type="region of interest" description="Disordered" evidence="1">
    <location>
        <begin position="1"/>
        <end position="53"/>
    </location>
</feature>
<dbReference type="AlphaFoldDB" id="A0A6J7DDI0"/>
<keyword evidence="2" id="KW-0812">Transmembrane</keyword>